<keyword evidence="6" id="KW-1185">Reference proteome</keyword>
<dbReference type="InterPro" id="IPR029063">
    <property type="entry name" value="SAM-dependent_MTases_sf"/>
</dbReference>
<dbReference type="InterPro" id="IPR005532">
    <property type="entry name" value="SUMF_dom"/>
</dbReference>
<dbReference type="Gene3D" id="3.90.1580.10">
    <property type="entry name" value="paralog of FGE (formylglycine-generating enzyme)"/>
    <property type="match status" value="1"/>
</dbReference>
<evidence type="ECO:0000256" key="1">
    <source>
        <dbReference type="ARBA" id="ARBA00022603"/>
    </source>
</evidence>
<feature type="domain" description="Sulfatase-modifying factor enzyme-like" evidence="3">
    <location>
        <begin position="527"/>
        <end position="679"/>
    </location>
</feature>
<dbReference type="PANTHER" id="PTHR43397">
    <property type="entry name" value="ERGOTHIONEINE BIOSYNTHESIS PROTEIN 1"/>
    <property type="match status" value="1"/>
</dbReference>
<dbReference type="SUPFAM" id="SSF56436">
    <property type="entry name" value="C-type lectin-like"/>
    <property type="match status" value="1"/>
</dbReference>
<keyword evidence="1" id="KW-0489">Methyltransferase</keyword>
<proteinExistence type="predicted"/>
<dbReference type="Pfam" id="PF10017">
    <property type="entry name" value="Methyltransf_33"/>
    <property type="match status" value="1"/>
</dbReference>
<feature type="domain" description="Histidine-specific methyltransferase SAM-dependent" evidence="4">
    <location>
        <begin position="28"/>
        <end position="329"/>
    </location>
</feature>
<evidence type="ECO:0000259" key="3">
    <source>
        <dbReference type="Pfam" id="PF03781"/>
    </source>
</evidence>
<evidence type="ECO:0000256" key="2">
    <source>
        <dbReference type="ARBA" id="ARBA00022679"/>
    </source>
</evidence>
<dbReference type="GO" id="GO:0008168">
    <property type="term" value="F:methyltransferase activity"/>
    <property type="evidence" value="ECO:0007669"/>
    <property type="project" value="UniProtKB-KW"/>
</dbReference>
<dbReference type="InterPro" id="IPR016187">
    <property type="entry name" value="CTDL_fold"/>
</dbReference>
<dbReference type="OrthoDB" id="659at2759"/>
<evidence type="ECO:0000313" key="5">
    <source>
        <dbReference type="EMBL" id="CAF9909479.1"/>
    </source>
</evidence>
<dbReference type="AlphaFoldDB" id="A0A8H3EQC9"/>
<dbReference type="GO" id="GO:0032259">
    <property type="term" value="P:methylation"/>
    <property type="evidence" value="ECO:0007669"/>
    <property type="project" value="UniProtKB-KW"/>
</dbReference>
<keyword evidence="2" id="KW-0808">Transferase</keyword>
<protein>
    <recommendedName>
        <fullName evidence="7">Histidine-specific methyltransferase SAM-dependent domain-containing protein</fullName>
    </recommendedName>
</protein>
<dbReference type="Pfam" id="PF03781">
    <property type="entry name" value="FGE-sulfatase"/>
    <property type="match status" value="1"/>
</dbReference>
<name>A0A8H3EQC9_9LECA</name>
<gene>
    <name evidence="5" type="ORF">ALECFALPRED_005721</name>
</gene>
<evidence type="ECO:0000259" key="4">
    <source>
        <dbReference type="Pfam" id="PF10017"/>
    </source>
</evidence>
<sequence length="728" mass="82911">MALENANSHVSIIDIRQRGFDLSLVDEIRQKLNPVKGQERRMPTRLLYDEEGLQLFEHVTYLDEYYLTNAEIAILTTHTEAIARSIEPGSQVIELGSGNLRKVSILLQSFERAKMDVDYYALDLSRPELERTLSAVDGVYKYVRCHGLFGTYDDGLTWLKKTADLGKAKCILWIGSSIGNLDRTGAAYFLKAFSEVLRGKDSMLIGIDACQESGKVYHAYNDKRGITHNFVLNGLKHANKLMGKEVFKKDDWKVVGEYDEEFGRHQAFYSPVRDVVVEGTLIRAGESIRVEESYKYSILQSNELWERAGLMEQARFGDKINEYHLHLVSKPAFSYPLRVDEYAAQPVPSLHEFEQLWAAWDIVTRHMIPEEELHSKPIKLRNCCLFYLGHIPAFLDMHLTRATSDAATEPSSYHHIFERGIDPDVDNPENCHAHSDIPDEWPPIGEIFDYQERVRTRTRSLFHDKGLEANRKLGRAKWIGFEHEAMHLETLLYMLLQSDRTLPPPGVAPDFVALGKQARKAAVPNQWIPIPASTIDVGLEDPENDDGPDRHFGWDNEKPQRWIDVPAFEAQARPLTNEDYARYLYHTGQDVLPASWVSERSSHCGPGDPRDALINRHSSYQNGLSPPLTDAYLTGKSIRTVYGPISLEHALDWPVFASYDELSRCATWMHGRIPSVEEVRSIYNYVDPNKNKKADSINTKKVSAVNGQVSPSFPDKYKLLMAEQASFQ</sequence>
<dbReference type="PANTHER" id="PTHR43397:SF1">
    <property type="entry name" value="ERGOTHIONEINE BIOSYNTHESIS PROTEIN 1"/>
    <property type="match status" value="1"/>
</dbReference>
<organism evidence="5 6">
    <name type="scientific">Alectoria fallacina</name>
    <dbReference type="NCBI Taxonomy" id="1903189"/>
    <lineage>
        <taxon>Eukaryota</taxon>
        <taxon>Fungi</taxon>
        <taxon>Dikarya</taxon>
        <taxon>Ascomycota</taxon>
        <taxon>Pezizomycotina</taxon>
        <taxon>Lecanoromycetes</taxon>
        <taxon>OSLEUM clade</taxon>
        <taxon>Lecanoromycetidae</taxon>
        <taxon>Lecanorales</taxon>
        <taxon>Lecanorineae</taxon>
        <taxon>Parmeliaceae</taxon>
        <taxon>Alectoria</taxon>
    </lineage>
</organism>
<dbReference type="InterPro" id="IPR019257">
    <property type="entry name" value="MeTrfase_dom"/>
</dbReference>
<comment type="caution">
    <text evidence="5">The sequence shown here is derived from an EMBL/GenBank/DDBJ whole genome shotgun (WGS) entry which is preliminary data.</text>
</comment>
<dbReference type="InterPro" id="IPR051128">
    <property type="entry name" value="EgtD_Methyltrsf_superfamily"/>
</dbReference>
<accession>A0A8H3EQC9</accession>
<dbReference type="Proteomes" id="UP000664203">
    <property type="component" value="Unassembled WGS sequence"/>
</dbReference>
<evidence type="ECO:0000313" key="6">
    <source>
        <dbReference type="Proteomes" id="UP000664203"/>
    </source>
</evidence>
<dbReference type="InterPro" id="IPR017805">
    <property type="entry name" value="SAM_MeTrfase_EasF-type_put"/>
</dbReference>
<evidence type="ECO:0008006" key="7">
    <source>
        <dbReference type="Google" id="ProtNLM"/>
    </source>
</evidence>
<dbReference type="InterPro" id="IPR042095">
    <property type="entry name" value="SUMF_sf"/>
</dbReference>
<dbReference type="EMBL" id="CAJPDR010000036">
    <property type="protein sequence ID" value="CAF9909479.1"/>
    <property type="molecule type" value="Genomic_DNA"/>
</dbReference>
<dbReference type="Gene3D" id="3.40.50.150">
    <property type="entry name" value="Vaccinia Virus protein VP39"/>
    <property type="match status" value="1"/>
</dbReference>
<dbReference type="NCBIfam" id="TIGR03439">
    <property type="entry name" value="methyl_EasF"/>
    <property type="match status" value="1"/>
</dbReference>
<reference evidence="5" key="1">
    <citation type="submission" date="2021-03" db="EMBL/GenBank/DDBJ databases">
        <authorList>
            <person name="Tagirdzhanova G."/>
        </authorList>
    </citation>
    <scope>NUCLEOTIDE SEQUENCE</scope>
</reference>